<dbReference type="EMBL" id="JACSCY010000009">
    <property type="protein sequence ID" value="MBC6611757.1"/>
    <property type="molecule type" value="Genomic_DNA"/>
</dbReference>
<dbReference type="Proteomes" id="UP000622017">
    <property type="component" value="Unassembled WGS sequence"/>
</dbReference>
<evidence type="ECO:0000313" key="1">
    <source>
        <dbReference type="EMBL" id="MBC6611757.1"/>
    </source>
</evidence>
<proteinExistence type="predicted"/>
<dbReference type="InterPro" id="IPR053851">
    <property type="entry name" value="DUF6929"/>
</dbReference>
<dbReference type="RefSeq" id="WP_187320037.1">
    <property type="nucleotide sequence ID" value="NZ_JACSCY010000009.1"/>
</dbReference>
<protein>
    <recommendedName>
        <fullName evidence="3">DUF3616 domain-containing protein</fullName>
    </recommendedName>
</protein>
<organism evidence="1 2">
    <name type="scientific">Hymenobacter citatus</name>
    <dbReference type="NCBI Taxonomy" id="2763506"/>
    <lineage>
        <taxon>Bacteria</taxon>
        <taxon>Pseudomonadati</taxon>
        <taxon>Bacteroidota</taxon>
        <taxon>Cytophagia</taxon>
        <taxon>Cytophagales</taxon>
        <taxon>Hymenobacteraceae</taxon>
        <taxon>Hymenobacter</taxon>
    </lineage>
</organism>
<dbReference type="Pfam" id="PF22000">
    <property type="entry name" value="DUF6929"/>
    <property type="match status" value="1"/>
</dbReference>
<reference evidence="1 2" key="1">
    <citation type="submission" date="2020-08" db="EMBL/GenBank/DDBJ databases">
        <title>Hymenobacter sp.</title>
        <authorList>
            <person name="Kim M.K."/>
        </authorList>
    </citation>
    <scope>NUCLEOTIDE SEQUENCE [LARGE SCALE GENOMIC DNA]</scope>
    <source>
        <strain evidence="1 2">BT507</strain>
    </source>
</reference>
<keyword evidence="2" id="KW-1185">Reference proteome</keyword>
<gene>
    <name evidence="1" type="ORF">H8B15_12550</name>
</gene>
<name>A0ABR7MMD0_9BACT</name>
<accession>A0ABR7MMD0</accession>
<sequence length="296" mass="31217">MQATILHELILPDLPSASGVELIGERAYVVGDDSPFLYTLDAASLAAGQPTTLFETAHFSTGRIPKAEKPDLECLTALTLPTGETGLLTFGSGSAPTREIGFWVPLLHGAATVYPVALGPLYKLLRARLPAGISLNLEAAAATTTELWLFQRGIGVGAQNLSFRLPLGPALDFIRLRTAQPPTIQQQVLALPTVAGHAAGLSGATWYDGRLFVTASVEDTLDPVADGAVLGSLVGMAEPGKNPRWVPLVQPDGQPYLRKVEGVAVRRRIGRGHYELLLVTDDDAGGSTALIAAIRS</sequence>
<comment type="caution">
    <text evidence="1">The sequence shown here is derived from an EMBL/GenBank/DDBJ whole genome shotgun (WGS) entry which is preliminary data.</text>
</comment>
<evidence type="ECO:0008006" key="3">
    <source>
        <dbReference type="Google" id="ProtNLM"/>
    </source>
</evidence>
<evidence type="ECO:0000313" key="2">
    <source>
        <dbReference type="Proteomes" id="UP000622017"/>
    </source>
</evidence>